<evidence type="ECO:0000256" key="5">
    <source>
        <dbReference type="ARBA" id="ARBA00022801"/>
    </source>
</evidence>
<comment type="pathway">
    <text evidence="1 10">Glycan metabolism; pectin degradation; 2-dehydro-3-deoxy-D-gluconate from pectin: step 1/5.</text>
</comment>
<accession>A0AAP0DAK1</accession>
<dbReference type="SMART" id="SM00856">
    <property type="entry name" value="PMEI"/>
    <property type="match status" value="1"/>
</dbReference>
<reference evidence="13 14" key="1">
    <citation type="submission" date="2024-04" db="EMBL/GenBank/DDBJ databases">
        <title>The reference genome of an endangered Asteraceae, Deinandra increscens subsp. villosa, native to the Central Coast of California.</title>
        <authorList>
            <person name="Guilliams M."/>
            <person name="Hasenstab-Lehman K."/>
            <person name="Meyer R."/>
            <person name="Mcevoy S."/>
        </authorList>
    </citation>
    <scope>NUCLEOTIDE SEQUENCE [LARGE SCALE GENOMIC DNA]</scope>
    <source>
        <tissue evidence="13">Leaf</tissue>
    </source>
</reference>
<dbReference type="InterPro" id="IPR012334">
    <property type="entry name" value="Pectin_lyas_fold"/>
</dbReference>
<dbReference type="Gene3D" id="2.160.20.10">
    <property type="entry name" value="Single-stranded right-handed beta-helix, Pectin lyase-like"/>
    <property type="match status" value="1"/>
</dbReference>
<evidence type="ECO:0000313" key="14">
    <source>
        <dbReference type="Proteomes" id="UP001408789"/>
    </source>
</evidence>
<evidence type="ECO:0000256" key="9">
    <source>
        <dbReference type="PROSITE-ProRule" id="PRU10040"/>
    </source>
</evidence>
<dbReference type="Proteomes" id="UP001408789">
    <property type="component" value="Unassembled WGS sequence"/>
</dbReference>
<dbReference type="InterPro" id="IPR035513">
    <property type="entry name" value="Invertase/methylesterase_inhib"/>
</dbReference>
<evidence type="ECO:0000256" key="1">
    <source>
        <dbReference type="ARBA" id="ARBA00005184"/>
    </source>
</evidence>
<organism evidence="13 14">
    <name type="scientific">Deinandra increscens subsp. villosa</name>
    <dbReference type="NCBI Taxonomy" id="3103831"/>
    <lineage>
        <taxon>Eukaryota</taxon>
        <taxon>Viridiplantae</taxon>
        <taxon>Streptophyta</taxon>
        <taxon>Embryophyta</taxon>
        <taxon>Tracheophyta</taxon>
        <taxon>Spermatophyta</taxon>
        <taxon>Magnoliopsida</taxon>
        <taxon>eudicotyledons</taxon>
        <taxon>Gunneridae</taxon>
        <taxon>Pentapetalae</taxon>
        <taxon>asterids</taxon>
        <taxon>campanulids</taxon>
        <taxon>Asterales</taxon>
        <taxon>Asteraceae</taxon>
        <taxon>Asteroideae</taxon>
        <taxon>Heliantheae alliance</taxon>
        <taxon>Madieae</taxon>
        <taxon>Madiinae</taxon>
        <taxon>Deinandra</taxon>
    </lineage>
</organism>
<dbReference type="AlphaFoldDB" id="A0AAP0DAK1"/>
<dbReference type="Pfam" id="PF01095">
    <property type="entry name" value="Pectinesterase"/>
    <property type="match status" value="1"/>
</dbReference>
<comment type="caution">
    <text evidence="13">The sequence shown here is derived from an EMBL/GenBank/DDBJ whole genome shotgun (WGS) entry which is preliminary data.</text>
</comment>
<dbReference type="InterPro" id="IPR011050">
    <property type="entry name" value="Pectin_lyase_fold/virulence"/>
</dbReference>
<evidence type="ECO:0000256" key="7">
    <source>
        <dbReference type="ARBA" id="ARBA00023316"/>
    </source>
</evidence>
<comment type="catalytic activity">
    <reaction evidence="8 10">
        <text>[(1-&gt;4)-alpha-D-galacturonosyl methyl ester](n) + n H2O = [(1-&gt;4)-alpha-D-galacturonosyl](n) + n methanol + n H(+)</text>
        <dbReference type="Rhea" id="RHEA:22380"/>
        <dbReference type="Rhea" id="RHEA-COMP:14570"/>
        <dbReference type="Rhea" id="RHEA-COMP:14573"/>
        <dbReference type="ChEBI" id="CHEBI:15377"/>
        <dbReference type="ChEBI" id="CHEBI:15378"/>
        <dbReference type="ChEBI" id="CHEBI:17790"/>
        <dbReference type="ChEBI" id="CHEBI:140522"/>
        <dbReference type="ChEBI" id="CHEBI:140523"/>
        <dbReference type="EC" id="3.1.1.11"/>
    </reaction>
</comment>
<protein>
    <recommendedName>
        <fullName evidence="4 10">Pectinesterase</fullName>
        <ecNumber evidence="4 10">3.1.1.11</ecNumber>
    </recommendedName>
</protein>
<dbReference type="CDD" id="cd15798">
    <property type="entry name" value="PMEI-like_3"/>
    <property type="match status" value="1"/>
</dbReference>
<evidence type="ECO:0000256" key="2">
    <source>
        <dbReference type="ARBA" id="ARBA00006027"/>
    </source>
</evidence>
<dbReference type="GO" id="GO:0030599">
    <property type="term" value="F:pectinesterase activity"/>
    <property type="evidence" value="ECO:0007669"/>
    <property type="project" value="UniProtKB-UniRule"/>
</dbReference>
<proteinExistence type="inferred from homology"/>
<dbReference type="PANTHER" id="PTHR31707">
    <property type="entry name" value="PECTINESTERASE"/>
    <property type="match status" value="1"/>
</dbReference>
<dbReference type="InterPro" id="IPR000070">
    <property type="entry name" value="Pectinesterase_cat"/>
</dbReference>
<comment type="similarity">
    <text evidence="3">In the C-terminal section; belongs to the pectinesterase family.</text>
</comment>
<dbReference type="InterPro" id="IPR006501">
    <property type="entry name" value="Pectinesterase_inhib_dom"/>
</dbReference>
<dbReference type="GO" id="GO:0042545">
    <property type="term" value="P:cell wall modification"/>
    <property type="evidence" value="ECO:0007669"/>
    <property type="project" value="UniProtKB-UniRule"/>
</dbReference>
<keyword evidence="6 10" id="KW-0063">Aspartyl esterase</keyword>
<evidence type="ECO:0000256" key="4">
    <source>
        <dbReference type="ARBA" id="ARBA00013229"/>
    </source>
</evidence>
<keyword evidence="11" id="KW-0812">Transmembrane</keyword>
<evidence type="ECO:0000256" key="11">
    <source>
        <dbReference type="SAM" id="Phobius"/>
    </source>
</evidence>
<evidence type="ECO:0000256" key="6">
    <source>
        <dbReference type="ARBA" id="ARBA00023085"/>
    </source>
</evidence>
<keyword evidence="11" id="KW-1133">Transmembrane helix</keyword>
<dbReference type="GO" id="GO:0004857">
    <property type="term" value="F:enzyme inhibitor activity"/>
    <property type="evidence" value="ECO:0007669"/>
    <property type="project" value="InterPro"/>
</dbReference>
<dbReference type="NCBIfam" id="TIGR01614">
    <property type="entry name" value="PME_inhib"/>
    <property type="match status" value="1"/>
</dbReference>
<dbReference type="Pfam" id="PF04043">
    <property type="entry name" value="PMEI"/>
    <property type="match status" value="1"/>
</dbReference>
<gene>
    <name evidence="13" type="ORF">SSX86_011815</name>
</gene>
<keyword evidence="11" id="KW-0472">Membrane</keyword>
<keyword evidence="14" id="KW-1185">Reference proteome</keyword>
<dbReference type="GO" id="GO:0045490">
    <property type="term" value="P:pectin catabolic process"/>
    <property type="evidence" value="ECO:0007669"/>
    <property type="project" value="UniProtKB-UniRule"/>
</dbReference>
<sequence length="567" mass="63525">MQTNRSSLLVIISTIFILAFSIASFLKITNNPPSLPLFTQNTPLLHIHIHKRLQTQIAHTHCDGSLYYDLCLQTLTTILPDLRSKSLPEIISATINQTVNDVRSTDFNVTAIRRKLRNLSALEIRALDDCHSMFVETVTELKSAIVDLNRTPYDKHSDLQTLLSAAMTNQATCLDGFAFSKSRNKIRRYFRKSLRQISRQVSNSLALLKKVNGTSKLKTETFPEYGEISGGYPRWIRKKERALLQAPVSNTVFDLMVAKDGTGNFTTIGDALNAAPNMSTTRFVIYVKAGAYYEYLEIDSRKTMIMLVGDGIGKTLIKGNRSVVDGWTTFRSGTVAVTGTNFIAKGITIENYAGTVKHQAVALRSNSDFSVFYQCSFIGYQDTLYVHSFRQFYRECDIYGTIDFIFGNAAVVFQKCNLYARKPDPNQKNLFTAQGRDDPNQNTGISIIECKIAAGSELIPNQTMFKSYLGRPWRDYSRTVIIRSNIGDVIDPAGWLEWSGNQSLSTLYYGEYMNRGPGSNTSGRVSWPGYRVIVNSTEAGEFTVGSFIQGDQWLNVTGVPYYLGLNI</sequence>
<comment type="similarity">
    <text evidence="2">In the N-terminal section; belongs to the PMEI family.</text>
</comment>
<dbReference type="SUPFAM" id="SSF101148">
    <property type="entry name" value="Plant invertase/pectin methylesterase inhibitor"/>
    <property type="match status" value="1"/>
</dbReference>
<evidence type="ECO:0000256" key="8">
    <source>
        <dbReference type="ARBA" id="ARBA00047928"/>
    </source>
</evidence>
<name>A0AAP0DAK1_9ASTR</name>
<evidence type="ECO:0000256" key="10">
    <source>
        <dbReference type="RuleBase" id="RU000589"/>
    </source>
</evidence>
<dbReference type="Gene3D" id="1.20.140.40">
    <property type="entry name" value="Invertase/pectin methylesterase inhibitor family protein"/>
    <property type="match status" value="1"/>
</dbReference>
<keyword evidence="5 10" id="KW-0378">Hydrolase</keyword>
<keyword evidence="7" id="KW-0961">Cell wall biogenesis/degradation</keyword>
<dbReference type="EMBL" id="JBCNJP010000014">
    <property type="protein sequence ID" value="KAK9067704.1"/>
    <property type="molecule type" value="Genomic_DNA"/>
</dbReference>
<dbReference type="FunFam" id="2.160.20.10:FF:000001">
    <property type="entry name" value="Pectinesterase"/>
    <property type="match status" value="1"/>
</dbReference>
<dbReference type="EC" id="3.1.1.11" evidence="4 10"/>
<dbReference type="PROSITE" id="PS00503">
    <property type="entry name" value="PECTINESTERASE_2"/>
    <property type="match status" value="1"/>
</dbReference>
<dbReference type="InterPro" id="IPR033131">
    <property type="entry name" value="Pectinesterase_Asp_AS"/>
</dbReference>
<evidence type="ECO:0000259" key="12">
    <source>
        <dbReference type="SMART" id="SM00856"/>
    </source>
</evidence>
<evidence type="ECO:0000256" key="3">
    <source>
        <dbReference type="ARBA" id="ARBA00007786"/>
    </source>
</evidence>
<feature type="active site" evidence="9">
    <location>
        <position position="403"/>
    </location>
</feature>
<evidence type="ECO:0000313" key="13">
    <source>
        <dbReference type="EMBL" id="KAK9067704.1"/>
    </source>
</evidence>
<feature type="transmembrane region" description="Helical" evidence="11">
    <location>
        <begin position="7"/>
        <end position="26"/>
    </location>
</feature>
<dbReference type="SUPFAM" id="SSF51126">
    <property type="entry name" value="Pectin lyase-like"/>
    <property type="match status" value="1"/>
</dbReference>
<feature type="domain" description="Pectinesterase inhibitor" evidence="12">
    <location>
        <begin position="53"/>
        <end position="207"/>
    </location>
</feature>